<evidence type="ECO:0000313" key="2">
    <source>
        <dbReference type="EMBL" id="GBM41964.1"/>
    </source>
</evidence>
<reference evidence="3 4" key="1">
    <citation type="journal article" date="2019" name="Sci. Rep.">
        <title>Orb-weaving spider Araneus ventricosus genome elucidates the spidroin gene catalogue.</title>
        <authorList>
            <person name="Kono N."/>
            <person name="Nakamura H."/>
            <person name="Ohtoshi R."/>
            <person name="Moran D.A.P."/>
            <person name="Shinohara A."/>
            <person name="Yoshida Y."/>
            <person name="Fujiwara M."/>
            <person name="Mori M."/>
            <person name="Tomita M."/>
            <person name="Arakawa K."/>
        </authorList>
    </citation>
    <scope>NUCLEOTIDE SEQUENCE [LARGE SCALE GENOMIC DNA]</scope>
</reference>
<sequence length="55" mass="5849">MTAKYYTVYSRCGGGVDAASGISLLAAGFQDIRKSTKNPVLIFQEAASRISDTFA</sequence>
<name>A0A4Y2FNU1_ARAVE</name>
<accession>A0A4Y2FNU1</accession>
<evidence type="ECO:0000313" key="4">
    <source>
        <dbReference type="Proteomes" id="UP000499080"/>
    </source>
</evidence>
<dbReference type="Proteomes" id="UP000499080">
    <property type="component" value="Unassembled WGS sequence"/>
</dbReference>
<dbReference type="AlphaFoldDB" id="A0A4Y2FNU1"/>
<keyword evidence="4" id="KW-1185">Reference proteome</keyword>
<dbReference type="EMBL" id="BGPR01174407">
    <property type="protein sequence ID" value="GBM41940.1"/>
    <property type="molecule type" value="Genomic_DNA"/>
</dbReference>
<dbReference type="EMBL" id="BGPR01174417">
    <property type="protein sequence ID" value="GBM41964.1"/>
    <property type="molecule type" value="Genomic_DNA"/>
</dbReference>
<dbReference type="EMBL" id="BGPR01174428">
    <property type="protein sequence ID" value="GBM41999.1"/>
    <property type="molecule type" value="Genomic_DNA"/>
</dbReference>
<protein>
    <submittedName>
        <fullName evidence="3">Uncharacterized protein</fullName>
    </submittedName>
</protein>
<evidence type="ECO:0000313" key="3">
    <source>
        <dbReference type="EMBL" id="GBM41999.1"/>
    </source>
</evidence>
<feature type="non-terminal residue" evidence="3">
    <location>
        <position position="55"/>
    </location>
</feature>
<comment type="caution">
    <text evidence="3">The sequence shown here is derived from an EMBL/GenBank/DDBJ whole genome shotgun (WGS) entry which is preliminary data.</text>
</comment>
<organism evidence="3 4">
    <name type="scientific">Araneus ventricosus</name>
    <name type="common">Orbweaver spider</name>
    <name type="synonym">Epeira ventricosa</name>
    <dbReference type="NCBI Taxonomy" id="182803"/>
    <lineage>
        <taxon>Eukaryota</taxon>
        <taxon>Metazoa</taxon>
        <taxon>Ecdysozoa</taxon>
        <taxon>Arthropoda</taxon>
        <taxon>Chelicerata</taxon>
        <taxon>Arachnida</taxon>
        <taxon>Araneae</taxon>
        <taxon>Araneomorphae</taxon>
        <taxon>Entelegynae</taxon>
        <taxon>Araneoidea</taxon>
        <taxon>Araneidae</taxon>
        <taxon>Araneus</taxon>
    </lineage>
</organism>
<gene>
    <name evidence="2" type="ORF">AVEN_124227_1</name>
    <name evidence="3" type="ORF">AVEN_168932_1</name>
    <name evidence="1" type="ORF">AVEN_73768_1</name>
</gene>
<evidence type="ECO:0000313" key="1">
    <source>
        <dbReference type="EMBL" id="GBM41940.1"/>
    </source>
</evidence>
<proteinExistence type="predicted"/>